<evidence type="ECO:0000256" key="4">
    <source>
        <dbReference type="ARBA" id="ARBA00022989"/>
    </source>
</evidence>
<feature type="transmembrane region" description="Helical" evidence="6">
    <location>
        <begin position="80"/>
        <end position="100"/>
    </location>
</feature>
<feature type="transmembrane region" description="Helical" evidence="6">
    <location>
        <begin position="230"/>
        <end position="249"/>
    </location>
</feature>
<dbReference type="PANTHER" id="PTHR42920:SF11">
    <property type="entry name" value="INNER MEMBRANE PROTEIN YTFF"/>
    <property type="match status" value="1"/>
</dbReference>
<dbReference type="InterPro" id="IPR000620">
    <property type="entry name" value="EamA_dom"/>
</dbReference>
<dbReference type="Proteomes" id="UP001198571">
    <property type="component" value="Unassembled WGS sequence"/>
</dbReference>
<evidence type="ECO:0000256" key="3">
    <source>
        <dbReference type="ARBA" id="ARBA00022692"/>
    </source>
</evidence>
<comment type="subcellular location">
    <subcellularLocation>
        <location evidence="1">Cell membrane</location>
        <topology evidence="1">Multi-pass membrane protein</topology>
    </subcellularLocation>
</comment>
<dbReference type="RefSeq" id="WP_226934158.1">
    <property type="nucleotide sequence ID" value="NZ_JACDXX010000003.1"/>
</dbReference>
<dbReference type="InterPro" id="IPR037185">
    <property type="entry name" value="EmrE-like"/>
</dbReference>
<keyword evidence="5 6" id="KW-0472">Membrane</keyword>
<keyword evidence="4 6" id="KW-1133">Transmembrane helix</keyword>
<feature type="transmembrane region" description="Helical" evidence="6">
    <location>
        <begin position="106"/>
        <end position="127"/>
    </location>
</feature>
<evidence type="ECO:0000256" key="6">
    <source>
        <dbReference type="SAM" id="Phobius"/>
    </source>
</evidence>
<organism evidence="8 9">
    <name type="scientific">Pseudogemmobacter faecipullorum</name>
    <dbReference type="NCBI Taxonomy" id="2755041"/>
    <lineage>
        <taxon>Bacteria</taxon>
        <taxon>Pseudomonadati</taxon>
        <taxon>Pseudomonadota</taxon>
        <taxon>Alphaproteobacteria</taxon>
        <taxon>Rhodobacterales</taxon>
        <taxon>Paracoccaceae</taxon>
        <taxon>Pseudogemmobacter</taxon>
    </lineage>
</organism>
<feature type="transmembrane region" description="Helical" evidence="6">
    <location>
        <begin position="21"/>
        <end position="45"/>
    </location>
</feature>
<keyword evidence="3 6" id="KW-0812">Transmembrane</keyword>
<feature type="transmembrane region" description="Helical" evidence="6">
    <location>
        <begin position="194"/>
        <end position="215"/>
    </location>
</feature>
<evidence type="ECO:0000256" key="5">
    <source>
        <dbReference type="ARBA" id="ARBA00023136"/>
    </source>
</evidence>
<protein>
    <submittedName>
        <fullName evidence="8">DMT family transporter</fullName>
    </submittedName>
</protein>
<keyword evidence="2" id="KW-1003">Cell membrane</keyword>
<dbReference type="InterPro" id="IPR051258">
    <property type="entry name" value="Diverse_Substrate_Transporter"/>
</dbReference>
<evidence type="ECO:0000313" key="8">
    <source>
        <dbReference type="EMBL" id="MCB5409259.1"/>
    </source>
</evidence>
<feature type="transmembrane region" description="Helical" evidence="6">
    <location>
        <begin position="161"/>
        <end position="182"/>
    </location>
</feature>
<comment type="caution">
    <text evidence="8">The sequence shown here is derived from an EMBL/GenBank/DDBJ whole genome shotgun (WGS) entry which is preliminary data.</text>
</comment>
<feature type="domain" description="EamA" evidence="7">
    <location>
        <begin position="19"/>
        <end position="150"/>
    </location>
</feature>
<feature type="transmembrane region" description="Helical" evidence="6">
    <location>
        <begin position="285"/>
        <end position="307"/>
    </location>
</feature>
<feature type="transmembrane region" description="Helical" evidence="6">
    <location>
        <begin position="136"/>
        <end position="155"/>
    </location>
</feature>
<evidence type="ECO:0000256" key="2">
    <source>
        <dbReference type="ARBA" id="ARBA00022475"/>
    </source>
</evidence>
<dbReference type="PANTHER" id="PTHR42920">
    <property type="entry name" value="OS03G0707200 PROTEIN-RELATED"/>
    <property type="match status" value="1"/>
</dbReference>
<name>A0ABS8CIP7_9RHOB</name>
<accession>A0ABS8CIP7</accession>
<evidence type="ECO:0000259" key="7">
    <source>
        <dbReference type="Pfam" id="PF00892"/>
    </source>
</evidence>
<dbReference type="Pfam" id="PF00892">
    <property type="entry name" value="EamA"/>
    <property type="match status" value="2"/>
</dbReference>
<keyword evidence="9" id="KW-1185">Reference proteome</keyword>
<gene>
    <name evidence="8" type="ORF">H0485_04445</name>
</gene>
<dbReference type="EMBL" id="JACDXX010000003">
    <property type="protein sequence ID" value="MCB5409259.1"/>
    <property type="molecule type" value="Genomic_DNA"/>
</dbReference>
<sequence>MTTSPAPLPLSLPARNLALGNIFAMGSMLAWAAGLPAANLLIPLLPAEQLGAVRVSIAALFLLPIWLIAEGPREMLQASWLRGIMIGSLLGISSWMIIIGQGLGGAVTAAVITATMPIFAIALEVLLDGRRLSRRLVLGIALSMAGGVLTLDFSAGGSDVLLGVGFCCLSILCYVLGSRFTVTALPDLSLIGRTALTLSGAAIASIVIALISLALGTPLADPGLWGLSELIALLVFAIAGLSLAQIFWIRAVRRIGIGMTSLHSNAAPFYVMIILWLFFAAPWNWAQAAAAALVALGVLIAQGVVPLPRAWR</sequence>
<feature type="domain" description="EamA" evidence="7">
    <location>
        <begin position="162"/>
        <end position="300"/>
    </location>
</feature>
<reference evidence="8 9" key="1">
    <citation type="submission" date="2020-07" db="EMBL/GenBank/DDBJ databases">
        <title>Pseudogemmobacter sp. nov., isolated from poultry manure in Taiwan.</title>
        <authorList>
            <person name="Lin S.-Y."/>
            <person name="Tang Y.-S."/>
            <person name="Young C.-C."/>
        </authorList>
    </citation>
    <scope>NUCLEOTIDE SEQUENCE [LARGE SCALE GENOMIC DNA]</scope>
    <source>
        <strain evidence="8 9">CC-YST710</strain>
    </source>
</reference>
<feature type="transmembrane region" description="Helical" evidence="6">
    <location>
        <begin position="261"/>
        <end position="279"/>
    </location>
</feature>
<evidence type="ECO:0000313" key="9">
    <source>
        <dbReference type="Proteomes" id="UP001198571"/>
    </source>
</evidence>
<feature type="transmembrane region" description="Helical" evidence="6">
    <location>
        <begin position="51"/>
        <end position="68"/>
    </location>
</feature>
<evidence type="ECO:0000256" key="1">
    <source>
        <dbReference type="ARBA" id="ARBA00004651"/>
    </source>
</evidence>
<proteinExistence type="predicted"/>
<dbReference type="SUPFAM" id="SSF103481">
    <property type="entry name" value="Multidrug resistance efflux transporter EmrE"/>
    <property type="match status" value="2"/>
</dbReference>